<proteinExistence type="predicted"/>
<name>A0AC34FWW3_9BILA</name>
<protein>
    <submittedName>
        <fullName evidence="2">BTB domain-containing protein</fullName>
    </submittedName>
</protein>
<dbReference type="WBParaSite" id="ES5_v2.g21993.t1">
    <property type="protein sequence ID" value="ES5_v2.g21993.t1"/>
    <property type="gene ID" value="ES5_v2.g21993"/>
</dbReference>
<evidence type="ECO:0000313" key="2">
    <source>
        <dbReference type="WBParaSite" id="ES5_v2.g21993.t1"/>
    </source>
</evidence>
<reference evidence="2" key="1">
    <citation type="submission" date="2022-11" db="UniProtKB">
        <authorList>
            <consortium name="WormBaseParasite"/>
        </authorList>
    </citation>
    <scope>IDENTIFICATION</scope>
</reference>
<dbReference type="Proteomes" id="UP000887579">
    <property type="component" value="Unplaced"/>
</dbReference>
<accession>A0AC34FWW3</accession>
<sequence>MQNDRFEIFKQQDLEKGQFDVTFEVGGKLLHAHKFVLTSVSEPLDAWLSGRWTAKDEVIKIENYPYDCFYQFLCFLYISNCELTEANVFKMQQDLEKGQFDVTFEVGGKMVDMAEFYGTGCLKEFCDKFLSSKMEYTVENIEEMFEFAGRYFLPKFIDSLKRFICIRMYNFDGFNGFKKTFVECLVKIDPDVYCSWYKYYDLVFDRVYKWAENHVLKQKAFDDQNFNLLEAVKTELSTILPFIKFPKMSSGFLMDFVIEKGFLLSPLQLSEFFLYGNLTNIEQSVFKKVCDVAEKQALYYQKMNPTDESFNLANVTRAYLVDIIPHVKFYWMEKTFLMDFVVPKGIISEEQANHVSYTRVQIENNGKSVVGIFDDFGIGILYAIERRKSCHVKRKNTNMVRFLQLKFDLPSTPSTVIKSTDIDWYLCLEPDRTLAFKNYASISDNDYLLAEMKSRDKFQLTPGATTFLTARINNI</sequence>
<evidence type="ECO:0000313" key="1">
    <source>
        <dbReference type="Proteomes" id="UP000887579"/>
    </source>
</evidence>
<organism evidence="1 2">
    <name type="scientific">Panagrolaimus sp. ES5</name>
    <dbReference type="NCBI Taxonomy" id="591445"/>
    <lineage>
        <taxon>Eukaryota</taxon>
        <taxon>Metazoa</taxon>
        <taxon>Ecdysozoa</taxon>
        <taxon>Nematoda</taxon>
        <taxon>Chromadorea</taxon>
        <taxon>Rhabditida</taxon>
        <taxon>Tylenchina</taxon>
        <taxon>Panagrolaimomorpha</taxon>
        <taxon>Panagrolaimoidea</taxon>
        <taxon>Panagrolaimidae</taxon>
        <taxon>Panagrolaimus</taxon>
    </lineage>
</organism>